<accession>A0A3A6QSG1</accession>
<feature type="signal peptide" evidence="1">
    <location>
        <begin position="1"/>
        <end position="23"/>
    </location>
</feature>
<name>A0A3A6QSG1_9VIBR</name>
<keyword evidence="1" id="KW-0732">Signal</keyword>
<dbReference type="Pfam" id="PF01963">
    <property type="entry name" value="TraB_PrgY_gumN"/>
    <property type="match status" value="1"/>
</dbReference>
<keyword evidence="3" id="KW-1185">Reference proteome</keyword>
<dbReference type="PANTHER" id="PTHR40590:SF1">
    <property type="entry name" value="CYTOPLASMIC PROTEIN"/>
    <property type="match status" value="1"/>
</dbReference>
<dbReference type="InterPro" id="IPR047111">
    <property type="entry name" value="YbaP-like"/>
</dbReference>
<proteinExistence type="predicted"/>
<dbReference type="EMBL" id="QVMU01000002">
    <property type="protein sequence ID" value="RJX74248.1"/>
    <property type="molecule type" value="Genomic_DNA"/>
</dbReference>
<feature type="chain" id="PRO_5017270813" evidence="1">
    <location>
        <begin position="24"/>
        <end position="293"/>
    </location>
</feature>
<dbReference type="RefSeq" id="WP_120029584.1">
    <property type="nucleotide sequence ID" value="NZ_QVMU01000002.1"/>
</dbReference>
<dbReference type="AlphaFoldDB" id="A0A3A6QSG1"/>
<dbReference type="PANTHER" id="PTHR40590">
    <property type="entry name" value="CYTOPLASMIC PROTEIN-RELATED"/>
    <property type="match status" value="1"/>
</dbReference>
<dbReference type="CDD" id="cd14789">
    <property type="entry name" value="Tiki"/>
    <property type="match status" value="1"/>
</dbReference>
<evidence type="ECO:0000256" key="1">
    <source>
        <dbReference type="SAM" id="SignalP"/>
    </source>
</evidence>
<sequence>MRTLSIFLTLFTIQLSTIQLANAEPLYWSAQKGALKLMIVGSIHVGDVSMYPLPAEITDTLAQSNGLIVEADIRNNSSLTFPKHQTTTEQELNSHQRKELAGIASLLNLNIDELFRMPPWSSALAIQMRQLEYLGYKAQDGVDMWLLMQAARQGKPIYGLETTQFQINLLTSQPQGGKELLVSALEEFDHSENAMNCLIKSWKSGDINKLNEFAQLTEMSAELEQRFLFDRNHDWAKKLSDRQFLPKQRGEYVVVVGTLHLIGPDNLINLLQSKGFSIRQLSKSTAANCEFKY</sequence>
<protein>
    <submittedName>
        <fullName evidence="2">TraB/GumN family protein</fullName>
    </submittedName>
</protein>
<dbReference type="OrthoDB" id="357294at2"/>
<evidence type="ECO:0000313" key="3">
    <source>
        <dbReference type="Proteomes" id="UP000273252"/>
    </source>
</evidence>
<comment type="caution">
    <text evidence="2">The sequence shown here is derived from an EMBL/GenBank/DDBJ whole genome shotgun (WGS) entry which is preliminary data.</text>
</comment>
<reference evidence="2 3" key="1">
    <citation type="submission" date="2018-08" db="EMBL/GenBank/DDBJ databases">
        <title>Vibrio isolated from the Eastern China Marginal Seas.</title>
        <authorList>
            <person name="Li Y."/>
        </authorList>
    </citation>
    <scope>NUCLEOTIDE SEQUENCE [LARGE SCALE GENOMIC DNA]</scope>
    <source>
        <strain evidence="2 3">BEI233</strain>
    </source>
</reference>
<dbReference type="InterPro" id="IPR002816">
    <property type="entry name" value="TraB/PrgY/GumN_fam"/>
</dbReference>
<evidence type="ECO:0000313" key="2">
    <source>
        <dbReference type="EMBL" id="RJX74248.1"/>
    </source>
</evidence>
<dbReference type="Proteomes" id="UP000273252">
    <property type="component" value="Unassembled WGS sequence"/>
</dbReference>
<organism evidence="2 3">
    <name type="scientific">Vibrio sinensis</name>
    <dbReference type="NCBI Taxonomy" id="2302434"/>
    <lineage>
        <taxon>Bacteria</taxon>
        <taxon>Pseudomonadati</taxon>
        <taxon>Pseudomonadota</taxon>
        <taxon>Gammaproteobacteria</taxon>
        <taxon>Vibrionales</taxon>
        <taxon>Vibrionaceae</taxon>
        <taxon>Vibrio</taxon>
    </lineage>
</organism>
<gene>
    <name evidence="2" type="ORF">DZ860_03700</name>
</gene>